<reference evidence="1" key="1">
    <citation type="submission" date="2022-10" db="EMBL/GenBank/DDBJ databases">
        <title>Fusarium specimens isolated from Avocado Roots.</title>
        <authorList>
            <person name="Stajich J."/>
            <person name="Roper C."/>
            <person name="Heimlech-Rivalta G."/>
        </authorList>
    </citation>
    <scope>NUCLEOTIDE SEQUENCE</scope>
    <source>
        <strain evidence="1">CF00143</strain>
    </source>
</reference>
<protein>
    <recommendedName>
        <fullName evidence="3">Transcription factor domain-containing protein</fullName>
    </recommendedName>
</protein>
<comment type="caution">
    <text evidence="1">The sequence shown here is derived from an EMBL/GenBank/DDBJ whole genome shotgun (WGS) entry which is preliminary data.</text>
</comment>
<name>A0A9W8UAF2_9HYPO</name>
<proteinExistence type="predicted"/>
<dbReference type="OrthoDB" id="39175at2759"/>
<dbReference type="AlphaFoldDB" id="A0A9W8UAF2"/>
<dbReference type="Proteomes" id="UP001152130">
    <property type="component" value="Unassembled WGS sequence"/>
</dbReference>
<gene>
    <name evidence="1" type="ORF">NW766_006424</name>
</gene>
<evidence type="ECO:0008006" key="3">
    <source>
        <dbReference type="Google" id="ProtNLM"/>
    </source>
</evidence>
<evidence type="ECO:0000313" key="1">
    <source>
        <dbReference type="EMBL" id="KAJ4014172.1"/>
    </source>
</evidence>
<organism evidence="1 2">
    <name type="scientific">Fusarium irregulare</name>
    <dbReference type="NCBI Taxonomy" id="2494466"/>
    <lineage>
        <taxon>Eukaryota</taxon>
        <taxon>Fungi</taxon>
        <taxon>Dikarya</taxon>
        <taxon>Ascomycota</taxon>
        <taxon>Pezizomycotina</taxon>
        <taxon>Sordariomycetes</taxon>
        <taxon>Hypocreomycetidae</taxon>
        <taxon>Hypocreales</taxon>
        <taxon>Nectriaceae</taxon>
        <taxon>Fusarium</taxon>
        <taxon>Fusarium incarnatum-equiseti species complex</taxon>
    </lineage>
</organism>
<accession>A0A9W8UAF2</accession>
<keyword evidence="2" id="KW-1185">Reference proteome</keyword>
<sequence length="653" mass="73562">MVMTSSPRAHEPAMEIVSGAAHRSALFSHSFDLSDCDADANYFDFDLGINQLGAADNHHIDDLGFQFNMEDMSMTQIPWDPLVSQSDQDSTEQQIDGSCRNVVVTTSATMPQVEQISAHRAIHQQSNVSRLSGIEQCQLPSPDDSLNFGSAASTASRIMSRPAQVPPIKIETGHRLYLAHFRMTIAKALPVQPTYLWSLVLRYKPLYYAALALAAANLANIKGKHSDDGSWNPVETHLVKADIFLKQSVGLLESPSGELLPLQARLITMFLMTYYGLESSAVNSIWQTLCVLDDTILTQHETILSLPESDTLFQWWLHLRSFSTWPWLHHRISVPKHLMKSLINNLEKRFLTSSQIIHIVGIKAEHVWRRALLVKCFGYSGETTFDALKSFKDWFAILKGNTTDQDDHTPSVSENHTATHDELRSTLLECLPPEDFYPELLPECQDQGKGREHPTHQLQPLVLSSHDRAMEMVEYAFAQILCDSGLFSRLLDPKTNHEQQFPKRESMVGKNHQPWAMLIVRVALGLDLPRCAKENMFRRGILHFLFLVGLMVPGSVSYDLIDHIVRGFIDNHVISEGPFYPLRGFLALIQTVKQESEKGRTVFLACLTHDEWAPKDLLFSIPTREHLIVLGREANGQCFGDLVPIIEDSLVQG</sequence>
<evidence type="ECO:0000313" key="2">
    <source>
        <dbReference type="Proteomes" id="UP001152130"/>
    </source>
</evidence>
<dbReference type="EMBL" id="JAPDHF010000008">
    <property type="protein sequence ID" value="KAJ4014172.1"/>
    <property type="molecule type" value="Genomic_DNA"/>
</dbReference>